<feature type="compositionally biased region" description="Basic and acidic residues" evidence="3">
    <location>
        <begin position="589"/>
        <end position="611"/>
    </location>
</feature>
<dbReference type="PANTHER" id="PTHR36191">
    <property type="entry name" value="ENDO/EXONUCLEASE/PHOSPHATASE DOMAIN-CONTAINING PROTEIN-RELATED"/>
    <property type="match status" value="1"/>
</dbReference>
<evidence type="ECO:0000256" key="1">
    <source>
        <dbReference type="ARBA" id="ARBA00022729"/>
    </source>
</evidence>
<evidence type="ECO:0000313" key="8">
    <source>
        <dbReference type="RefSeq" id="XP_065676065.1"/>
    </source>
</evidence>
<dbReference type="InterPro" id="IPR057774">
    <property type="entry name" value="D8C_UMOD/GP2/OIT3-like"/>
</dbReference>
<proteinExistence type="predicted"/>
<evidence type="ECO:0000313" key="7">
    <source>
        <dbReference type="Proteomes" id="UP001652625"/>
    </source>
</evidence>
<feature type="region of interest" description="Disordered" evidence="3">
    <location>
        <begin position="559"/>
        <end position="611"/>
    </location>
</feature>
<feature type="signal peptide" evidence="5">
    <location>
        <begin position="1"/>
        <end position="24"/>
    </location>
</feature>
<evidence type="ECO:0000256" key="2">
    <source>
        <dbReference type="ARBA" id="ARBA00023157"/>
    </source>
</evidence>
<feature type="domain" description="UMOD/GP2/OIT3-like D8C" evidence="6">
    <location>
        <begin position="239"/>
        <end position="305"/>
    </location>
</feature>
<evidence type="ECO:0000259" key="6">
    <source>
        <dbReference type="Pfam" id="PF23283"/>
    </source>
</evidence>
<reference evidence="8" key="1">
    <citation type="submission" date="2025-08" db="UniProtKB">
        <authorList>
            <consortium name="RefSeq"/>
        </authorList>
    </citation>
    <scope>IDENTIFICATION</scope>
</reference>
<keyword evidence="4" id="KW-0812">Transmembrane</keyword>
<keyword evidence="1 5" id="KW-0732">Signal</keyword>
<dbReference type="Proteomes" id="UP001652625">
    <property type="component" value="Chromosome 15"/>
</dbReference>
<evidence type="ECO:0000256" key="3">
    <source>
        <dbReference type="SAM" id="MobiDB-lite"/>
    </source>
</evidence>
<keyword evidence="4" id="KW-1133">Transmembrane helix</keyword>
<sequence length="636" mass="72628">MLLRKHMKIFELLLFMILIEIISSEDEVPPKECYENKEIQDVTRLFSKQDIPTSSASDINLEMGWYRIMGDAGNSLKQGFDKFLATGSSPPNFCGTELAGTLMEEHPTKEEGIVEMTVCFRARYCFFSNIQFCLCQGKQIIYVRNCGKHFVYWLFPTGEKMRYCTGSMGMMGAPIKSGKSTAVECTEYKLEESSSRLWDKVSDVVCDTEVGWVRFSAESGAEIASKCTKNTNPITRFGQSCGAEFRGWIMDRHPSLEEGRVQRRVCFSYADQCSCEFFSNIYVRNCGGFYVYRFNKVPICNARYCGAPSNSLSNVNDPSKPIIIKSKDLCSVRYNILHDPDRLWSFTSPTVSKCDAHLYGKYRFGSKYTPWTIIEGCNSSDSAIVTHRCGSEYQGYMIGKHPTRKGELVQRVICFQTPKIACQCQHTVSIDVQNCGDFFVYDFKSVPYCNSRFCMVANKSKEITIDVDRPPLYEIPPHGYNPVAIKQEQKKDNSLASTTTVLSIIIFIIIILLILLVLFILYMIWPVYKRRRDEKFYSTAEEPKPSSSNGVFFRDSKDKKDKTVVNPIPPFPNEPPPRKPVSDNDSEIEMVRGPDDDLHTIPEGKELDDSTDEYHMLMKKEDYKKPGSYNNFDTEI</sequence>
<dbReference type="Pfam" id="PF23283">
    <property type="entry name" value="D8C_UMOD"/>
    <property type="match status" value="1"/>
</dbReference>
<feature type="chain" id="PRO_5045390081" evidence="5">
    <location>
        <begin position="25"/>
        <end position="636"/>
    </location>
</feature>
<protein>
    <submittedName>
        <fullName evidence="8">Uncharacterized protein LOC136072035</fullName>
    </submittedName>
</protein>
<dbReference type="PANTHER" id="PTHR36191:SF4">
    <property type="entry name" value="VWFD DOMAIN-CONTAINING PROTEIN"/>
    <property type="match status" value="1"/>
</dbReference>
<accession>A0ABM4DNC6</accession>
<name>A0ABM4DNC6_HYDVU</name>
<evidence type="ECO:0000256" key="4">
    <source>
        <dbReference type="SAM" id="Phobius"/>
    </source>
</evidence>
<gene>
    <name evidence="8" type="primary">LOC136072035</name>
</gene>
<dbReference type="GeneID" id="136072035"/>
<keyword evidence="4" id="KW-0472">Membrane</keyword>
<keyword evidence="7" id="KW-1185">Reference proteome</keyword>
<evidence type="ECO:0000256" key="5">
    <source>
        <dbReference type="SAM" id="SignalP"/>
    </source>
</evidence>
<keyword evidence="2" id="KW-1015">Disulfide bond</keyword>
<dbReference type="RefSeq" id="XP_065676065.1">
    <property type="nucleotide sequence ID" value="XM_065819993.1"/>
</dbReference>
<organism evidence="7 8">
    <name type="scientific">Hydra vulgaris</name>
    <name type="common">Hydra</name>
    <name type="synonym">Hydra attenuata</name>
    <dbReference type="NCBI Taxonomy" id="6087"/>
    <lineage>
        <taxon>Eukaryota</taxon>
        <taxon>Metazoa</taxon>
        <taxon>Cnidaria</taxon>
        <taxon>Hydrozoa</taxon>
        <taxon>Hydroidolina</taxon>
        <taxon>Anthoathecata</taxon>
        <taxon>Aplanulata</taxon>
        <taxon>Hydridae</taxon>
        <taxon>Hydra</taxon>
    </lineage>
</organism>
<feature type="transmembrane region" description="Helical" evidence="4">
    <location>
        <begin position="501"/>
        <end position="525"/>
    </location>
</feature>